<dbReference type="PANTHER" id="PTHR36848:SF2">
    <property type="entry name" value="SECRETED PROTEIN"/>
    <property type="match status" value="1"/>
</dbReference>
<gene>
    <name evidence="1" type="ORF">MR241_00985</name>
</gene>
<dbReference type="Proteomes" id="UP001139365">
    <property type="component" value="Unassembled WGS sequence"/>
</dbReference>
<comment type="caution">
    <text evidence="1">The sequence shown here is derived from an EMBL/GenBank/DDBJ whole genome shotgun (WGS) entry which is preliminary data.</text>
</comment>
<dbReference type="Gene3D" id="3.40.50.880">
    <property type="match status" value="1"/>
</dbReference>
<dbReference type="Pfam" id="PF17132">
    <property type="entry name" value="Glyco_hydro_106"/>
    <property type="match status" value="1"/>
</dbReference>
<dbReference type="CDD" id="cd03143">
    <property type="entry name" value="A4_beta-galactosidase_middle_domain"/>
    <property type="match status" value="1"/>
</dbReference>
<sequence>MKGNDCCGLYENADIDRHLKDVLCGKGGNYIYPFFWIRPGETNLIADELDRVYECGIRAVCVEGRPYEEFGEDSWWSDVGLILKECTRLGMKVWILDDMRCPTGYAANFIRKNNIEPKKFSVISYSMDVLGPVTGGAALINYYLRDRDDEIIGVYACRREKNSEVMTGEIIDLTENISGDFVYFDLPDGCYRISVVVKTLRGYSERELNRIDMLSEESAGLMIKAVYEPHYEHFKEYFGNTLEGFFSDEPCFDNHDINGTSILELGRAGTYYPWNDCLTGMLKAELGEDAAQYLPFLWQKSANHIEAKIRTAYMNCITRLYQKNFSEALGDWCREHGVLYTGHVIEDNNINSKTSVGAGHYFRAVSGEDIPGVDVVLDQIIPGMAEYPVLGEVSYRVCDNKFFHYTLSKLASSDAHIRPETKGRAMCEIFGAYGWAEGVKMMKWLTDFMLVRGINCFVPHAFSMRFPDPDCPPHFYARGRNPQFRAFGVLMQYMNRMSHILTGTRHVAQAAILYQAEAEWSGAEADYPESAGRVLYDNQIDYDIVPIDALKYAIPENGRLKINLAEYDCFIVPHSTALPVGAIKKLYELSQNGVSVVYADAFPEYSSEGESIAEYLRESEKLTVVKTENLAEYMRSNGFTDVLCEEKSEENRLLRVFHGRRDGNDIYMLNNENGTREIETPIRFKNFSGGDYIIYDAAENSAKRGCSADGSVKIKLSPYSSVVIITGRVPKELPESDVLKKEGETALDGGYELSLAREAEYPDFRKYGKPDRLKNITARDMLPQFSGHMRYETRFDIPVDPELRYILDLGYAGETAEVSLNGEYAGIRIAPPYRFDISDYIRDGANEICITVTNHLGFEIHDEFSRYLKFEPSGLIGPVRIGKYSVCK</sequence>
<dbReference type="SUPFAM" id="SSF49785">
    <property type="entry name" value="Galactose-binding domain-like"/>
    <property type="match status" value="1"/>
</dbReference>
<dbReference type="Gene3D" id="2.60.120.260">
    <property type="entry name" value="Galactose-binding domain-like"/>
    <property type="match status" value="1"/>
</dbReference>
<accession>A0AAE3FFB4</accession>
<protein>
    <submittedName>
        <fullName evidence="1">Glycosyl transferase family 2</fullName>
    </submittedName>
</protein>
<organism evidence="1 2">
    <name type="scientific">Candidatus Colimorpha enterica</name>
    <dbReference type="NCBI Taxonomy" id="3083063"/>
    <lineage>
        <taxon>Bacteria</taxon>
        <taxon>Pseudomonadati</taxon>
        <taxon>Bacteroidota</taxon>
        <taxon>Bacteroidia</taxon>
        <taxon>Bacteroidales</taxon>
        <taxon>Candidatus Colimorpha</taxon>
    </lineage>
</organism>
<keyword evidence="1" id="KW-0808">Transferase</keyword>
<dbReference type="InterPro" id="IPR029062">
    <property type="entry name" value="Class_I_gatase-like"/>
</dbReference>
<dbReference type="InterPro" id="IPR053161">
    <property type="entry name" value="Ulvan_degrading_GH"/>
</dbReference>
<dbReference type="AlphaFoldDB" id="A0AAE3FFB4"/>
<name>A0AAE3FFB4_9BACT</name>
<evidence type="ECO:0000313" key="2">
    <source>
        <dbReference type="Proteomes" id="UP001139365"/>
    </source>
</evidence>
<proteinExistence type="predicted"/>
<dbReference type="GO" id="GO:0016740">
    <property type="term" value="F:transferase activity"/>
    <property type="evidence" value="ECO:0007669"/>
    <property type="project" value="UniProtKB-KW"/>
</dbReference>
<evidence type="ECO:0000313" key="1">
    <source>
        <dbReference type="EMBL" id="MCI5754854.1"/>
    </source>
</evidence>
<reference evidence="1 2" key="1">
    <citation type="submission" date="2022-03" db="EMBL/GenBank/DDBJ databases">
        <title>Metagenome-assembled genomes from swine fecal metagenomes.</title>
        <authorList>
            <person name="Holman D.B."/>
            <person name="Kommadath A."/>
        </authorList>
    </citation>
    <scope>NUCLEOTIDE SEQUENCE [LARGE SCALE GENOMIC DNA]</scope>
    <source>
        <strain evidence="1">SUG147</strain>
    </source>
</reference>
<dbReference type="EMBL" id="JALEMU010000019">
    <property type="protein sequence ID" value="MCI5754854.1"/>
    <property type="molecule type" value="Genomic_DNA"/>
</dbReference>
<dbReference type="InterPro" id="IPR008979">
    <property type="entry name" value="Galactose-bd-like_sf"/>
</dbReference>
<dbReference type="PANTHER" id="PTHR36848">
    <property type="entry name" value="DNA-BINDING PROTEIN (PUTATIVE SECRETED PROTEIN)-RELATED"/>
    <property type="match status" value="1"/>
</dbReference>